<dbReference type="AlphaFoldDB" id="A5GD68"/>
<dbReference type="RefSeq" id="WP_011937198.1">
    <property type="nucleotide sequence ID" value="NC_009483.1"/>
</dbReference>
<dbReference type="OrthoDB" id="5397870at2"/>
<organism evidence="2 3">
    <name type="scientific">Geotalea uraniireducens (strain Rf4)</name>
    <name type="common">Geobacter uraniireducens</name>
    <dbReference type="NCBI Taxonomy" id="351605"/>
    <lineage>
        <taxon>Bacteria</taxon>
        <taxon>Pseudomonadati</taxon>
        <taxon>Thermodesulfobacteriota</taxon>
        <taxon>Desulfuromonadia</taxon>
        <taxon>Geobacterales</taxon>
        <taxon>Geobacteraceae</taxon>
        <taxon>Geotalea</taxon>
    </lineage>
</organism>
<evidence type="ECO:0000313" key="3">
    <source>
        <dbReference type="Proteomes" id="UP000006695"/>
    </source>
</evidence>
<dbReference type="HOGENOM" id="CLU_141547_0_0_7"/>
<dbReference type="STRING" id="351605.Gura_0255"/>
<keyword evidence="3" id="KW-1185">Reference proteome</keyword>
<feature type="chain" id="PRO_5002682225" evidence="1">
    <location>
        <begin position="23"/>
        <end position="156"/>
    </location>
</feature>
<dbReference type="Proteomes" id="UP000006695">
    <property type="component" value="Chromosome"/>
</dbReference>
<evidence type="ECO:0000256" key="1">
    <source>
        <dbReference type="SAM" id="SignalP"/>
    </source>
</evidence>
<proteinExistence type="predicted"/>
<dbReference type="EMBL" id="CP000698">
    <property type="protein sequence ID" value="ABQ24471.1"/>
    <property type="molecule type" value="Genomic_DNA"/>
</dbReference>
<keyword evidence="1" id="KW-0732">Signal</keyword>
<feature type="signal peptide" evidence="1">
    <location>
        <begin position="1"/>
        <end position="22"/>
    </location>
</feature>
<evidence type="ECO:0000313" key="2">
    <source>
        <dbReference type="EMBL" id="ABQ24471.1"/>
    </source>
</evidence>
<dbReference type="KEGG" id="gur:Gura_0255"/>
<accession>A5GD68</accession>
<reference evidence="2 3" key="1">
    <citation type="submission" date="2007-05" db="EMBL/GenBank/DDBJ databases">
        <title>Complete sequence of Geobacter uraniireducens Rf4.</title>
        <authorList>
            <consortium name="US DOE Joint Genome Institute"/>
            <person name="Copeland A."/>
            <person name="Lucas S."/>
            <person name="Lapidus A."/>
            <person name="Barry K."/>
            <person name="Detter J.C."/>
            <person name="Glavina del Rio T."/>
            <person name="Hammon N."/>
            <person name="Israni S."/>
            <person name="Dalin E."/>
            <person name="Tice H."/>
            <person name="Pitluck S."/>
            <person name="Chertkov O."/>
            <person name="Brettin T."/>
            <person name="Bruce D."/>
            <person name="Han C."/>
            <person name="Schmutz J."/>
            <person name="Larimer F."/>
            <person name="Land M."/>
            <person name="Hauser L."/>
            <person name="Kyrpides N."/>
            <person name="Mikhailova N."/>
            <person name="Shelobolina E."/>
            <person name="Aklujkar M."/>
            <person name="Lovley D."/>
            <person name="Richardson P."/>
        </authorList>
    </citation>
    <scope>NUCLEOTIDE SEQUENCE [LARGE SCALE GENOMIC DNA]</scope>
    <source>
        <strain evidence="2 3">Rf4</strain>
    </source>
</reference>
<sequence>MVRRVLPYALLLLFLFAGPAAANSGSNVATEAQQGFKEILDLWRVEDYERLFTRLEHPPGKGWTYFAQRIVYASRIPACCWEMLQEVKSTVFDADNVMINARVGLEVEGVGTRFVVRDFRLHRSGGVWMLPLQDVLDLADYNFQRIPRKVYERQLE</sequence>
<protein>
    <submittedName>
        <fullName evidence="2">Uncharacterized protein</fullName>
    </submittedName>
</protein>
<name>A5GD68_GEOUR</name>
<gene>
    <name evidence="2" type="ordered locus">Gura_0255</name>
</gene>